<keyword evidence="4" id="KW-0808">Transferase</keyword>
<dbReference type="InterPro" id="IPR013087">
    <property type="entry name" value="Znf_C2H2_type"/>
</dbReference>
<keyword evidence="6" id="KW-0479">Metal-binding</keyword>
<evidence type="ECO:0000259" key="10">
    <source>
        <dbReference type="PROSITE" id="PS50867"/>
    </source>
</evidence>
<dbReference type="Pfam" id="PF18868">
    <property type="entry name" value="zf-C2H2_3rep"/>
    <property type="match status" value="1"/>
</dbReference>
<dbReference type="GO" id="GO:0042054">
    <property type="term" value="F:histone methyltransferase activity"/>
    <property type="evidence" value="ECO:0007669"/>
    <property type="project" value="InterPro"/>
</dbReference>
<feature type="region of interest" description="Disordered" evidence="7">
    <location>
        <begin position="66"/>
        <end position="95"/>
    </location>
</feature>
<dbReference type="SUPFAM" id="SSF82199">
    <property type="entry name" value="SET domain"/>
    <property type="match status" value="1"/>
</dbReference>
<evidence type="ECO:0000259" key="8">
    <source>
        <dbReference type="PROSITE" id="PS50157"/>
    </source>
</evidence>
<dbReference type="SMART" id="SM00317">
    <property type="entry name" value="SET"/>
    <property type="match status" value="1"/>
</dbReference>
<dbReference type="GO" id="GO:0005634">
    <property type="term" value="C:nucleus"/>
    <property type="evidence" value="ECO:0007669"/>
    <property type="project" value="InterPro"/>
</dbReference>
<evidence type="ECO:0000256" key="4">
    <source>
        <dbReference type="ARBA" id="ARBA00022679"/>
    </source>
</evidence>
<evidence type="ECO:0000256" key="6">
    <source>
        <dbReference type="PROSITE-ProRule" id="PRU00042"/>
    </source>
</evidence>
<comment type="subcellular location">
    <subcellularLocation>
        <location evidence="1">Chromosome</location>
    </subcellularLocation>
</comment>
<feature type="domain" description="Pre-SET" evidence="10">
    <location>
        <begin position="1372"/>
        <end position="1448"/>
    </location>
</feature>
<organism evidence="12">
    <name type="scientific">Setaria italica</name>
    <name type="common">Foxtail millet</name>
    <name type="synonym">Panicum italicum</name>
    <dbReference type="NCBI Taxonomy" id="4555"/>
    <lineage>
        <taxon>Eukaryota</taxon>
        <taxon>Viridiplantae</taxon>
        <taxon>Streptophyta</taxon>
        <taxon>Embryophyta</taxon>
        <taxon>Tracheophyta</taxon>
        <taxon>Spermatophyta</taxon>
        <taxon>Magnoliopsida</taxon>
        <taxon>Liliopsida</taxon>
        <taxon>Poales</taxon>
        <taxon>Poaceae</taxon>
        <taxon>PACMAD clade</taxon>
        <taxon>Panicoideae</taxon>
        <taxon>Panicodae</taxon>
        <taxon>Paniceae</taxon>
        <taxon>Cenchrinae</taxon>
        <taxon>Setaria</taxon>
    </lineage>
</organism>
<dbReference type="InterPro" id="IPR001214">
    <property type="entry name" value="SET_dom"/>
</dbReference>
<gene>
    <name evidence="12" type="ORF">SETIT_1G291500v2</name>
</gene>
<dbReference type="EMBL" id="CM003528">
    <property type="protein sequence ID" value="RCV08010.1"/>
    <property type="molecule type" value="Genomic_DNA"/>
</dbReference>
<evidence type="ECO:0000256" key="2">
    <source>
        <dbReference type="ARBA" id="ARBA00022454"/>
    </source>
</evidence>
<reference evidence="12" key="2">
    <citation type="submission" date="2015-07" db="EMBL/GenBank/DDBJ databases">
        <authorList>
            <person name="Noorani M."/>
        </authorList>
    </citation>
    <scope>NUCLEOTIDE SEQUENCE</scope>
    <source>
        <strain evidence="12">Yugu1</strain>
    </source>
</reference>
<feature type="domain" description="C2H2-type" evidence="8">
    <location>
        <begin position="965"/>
        <end position="993"/>
    </location>
</feature>
<dbReference type="InterPro" id="IPR007728">
    <property type="entry name" value="Pre-SET_dom"/>
</dbReference>
<keyword evidence="6" id="KW-0863">Zinc-finger</keyword>
<evidence type="ECO:0000256" key="5">
    <source>
        <dbReference type="ARBA" id="ARBA00022691"/>
    </source>
</evidence>
<accession>A0A368PSR0</accession>
<keyword evidence="6" id="KW-0862">Zinc</keyword>
<dbReference type="PROSITE" id="PS50868">
    <property type="entry name" value="POST_SET"/>
    <property type="match status" value="1"/>
</dbReference>
<dbReference type="PROSITE" id="PS50280">
    <property type="entry name" value="SET"/>
    <property type="match status" value="1"/>
</dbReference>
<dbReference type="PROSITE" id="PS50867">
    <property type="entry name" value="PRE_SET"/>
    <property type="match status" value="1"/>
</dbReference>
<dbReference type="InterPro" id="IPR003616">
    <property type="entry name" value="Post-SET_dom"/>
</dbReference>
<dbReference type="SMART" id="SM00468">
    <property type="entry name" value="PreSET"/>
    <property type="match status" value="1"/>
</dbReference>
<protein>
    <recommendedName>
        <fullName evidence="13">Histone-lysine N-methyltransferase SUVR5</fullName>
    </recommendedName>
</protein>
<name>A0A368PSR0_SETIT</name>
<evidence type="ECO:0000256" key="1">
    <source>
        <dbReference type="ARBA" id="ARBA00004286"/>
    </source>
</evidence>
<proteinExistence type="predicted"/>
<dbReference type="InterPro" id="IPR040689">
    <property type="entry name" value="SUVR5_Znf-C2H2_3rpt"/>
</dbReference>
<evidence type="ECO:0000259" key="11">
    <source>
        <dbReference type="PROSITE" id="PS50868"/>
    </source>
</evidence>
<feature type="domain" description="C2H2-type" evidence="8">
    <location>
        <begin position="1066"/>
        <end position="1094"/>
    </location>
</feature>
<feature type="region of interest" description="Disordered" evidence="7">
    <location>
        <begin position="220"/>
        <end position="243"/>
    </location>
</feature>
<dbReference type="Pfam" id="PF05033">
    <property type="entry name" value="Pre-SET"/>
    <property type="match status" value="1"/>
</dbReference>
<dbReference type="Gene3D" id="2.170.270.10">
    <property type="entry name" value="SET domain"/>
    <property type="match status" value="1"/>
</dbReference>
<dbReference type="GO" id="GO:0005694">
    <property type="term" value="C:chromosome"/>
    <property type="evidence" value="ECO:0007669"/>
    <property type="project" value="UniProtKB-SubCell"/>
</dbReference>
<keyword evidence="3" id="KW-0489">Methyltransferase</keyword>
<evidence type="ECO:0000256" key="7">
    <source>
        <dbReference type="SAM" id="MobiDB-lite"/>
    </source>
</evidence>
<dbReference type="PROSITE" id="PS50157">
    <property type="entry name" value="ZINC_FINGER_C2H2_2"/>
    <property type="match status" value="2"/>
</dbReference>
<dbReference type="Pfam" id="PF00856">
    <property type="entry name" value="SET"/>
    <property type="match status" value="1"/>
</dbReference>
<dbReference type="InterPro" id="IPR046341">
    <property type="entry name" value="SET_dom_sf"/>
</dbReference>
<dbReference type="GO" id="GO:0008270">
    <property type="term" value="F:zinc ion binding"/>
    <property type="evidence" value="ECO:0007669"/>
    <property type="project" value="UniProtKB-KW"/>
</dbReference>
<feature type="domain" description="Post-SET" evidence="11">
    <location>
        <begin position="1590"/>
        <end position="1606"/>
    </location>
</feature>
<evidence type="ECO:0008006" key="13">
    <source>
        <dbReference type="Google" id="ProtNLM"/>
    </source>
</evidence>
<feature type="domain" description="SET" evidence="9">
    <location>
        <begin position="1451"/>
        <end position="1583"/>
    </location>
</feature>
<dbReference type="KEGG" id="sita:101762748"/>
<dbReference type="OrthoDB" id="308383at2759"/>
<sequence length="1606" mass="180216">MLMDPPVMQVDCQLQNDVEKTSSYDRKLTTSHGDYGWTGSDVHPTNDAIICNPVEVVEVNNASQMGIDDVSDSSSKRSPINLGDLPQGTEQIKKNGDVSYSNDVKLQLNVSTENNNGLQSDDGNFNKQSFCKEDRHHPQEIIHHPPTTISLPSSCKLNGDAMPSQEEKIAEDHVKVDGNVDALSKEVGADLIGCHAGQKELQCPLQDLSEIACSIDLARNKSSPQEETNTSVSPLNDTGHNVDNNSCNGDTNYKGEELDMGNSGDEDHAVALWVKWRGKWQTGIRCCRVDYPLTTVKAKPTHDRKSYIVVFFPRTRSYSWVDMLLVLPIEECPSPLVNGTHRKWRKLVKDLGVPRRYIMQKLAISMLNLSDELHIEAVIDNARKATTWKEFALEASCCTDYTDLGKMLVKLQNMILPDYISCQWLQNLDMWKQKCMNAKDAETIEMLYEELRQSVLWSKVEELQNASVQPELVPEWKTWKQEVMKQYFPLHPAGNVGNFEKNNCYNDPALDQQVSRKRPKLEVRRGETQISHMGEVGQTAKEDPNPNNLPSNSVMHETVGALEVINQNNAGTFPGNSGANETTASGSANPALQNARLELDSFKSSRQCSAYIEAKGRQCGRWANDGDIYCCVHQSMHFLDHSREDKALTVEAPLCSGMTNMGRKCKHRAQHGTTFCKKHRLRTNLDAMHPENLLGSSEVPHMREESPNKWVEEVSKSQTMYSVDSETDKNVQAAMQVKLMPTVATEISGEKACATEKIDLCTASTSITNTDDVPLCIGIRSHDSIVECQDYAKRHTLYCEKHLPKFLKRARNGKSRLVSKDVFVNLLKGCTSRKDKICLHQACEFLYWFLRNNLSHQRTGLGSDHMPQILVEASKNPDVGQFLLKLISTEREKLENLWGFGTNRSKQIYSENKEGSAVLLHEEGANLSSGPKCKICTHEFSDDQALGLHWTSAHKKESRWLFRGYSCAVCMESFTNKKVLERHVQDVHGAQYLQYSILIRCMSCNSNFLNTDLLYPHIVSDHAQQFRLLDVPQRPNGRSVQQTEGTSGMLLYDNHNVEKDDGSQKFACRLCGLRFDLLPDLGRHHQVAHMDSSAVGNIPPGCGKYQLNRGRHYYSAFKKSLRPTSTLKKSSSSGIEKSFKFQSSGLSMVRSQTVESETASLGKLPDFQCSDVAETLFSKIQKTRPHPSNLDILSVARSVCCKTNLLAALEVKYGSLPENIFVKAAKLCSDNGIQIDWHHEEFVCPKGCKSRYNSNALPPIQLMSADFPEAPSVIDPPNIDEMWDMDEYHYVLDSKHFVWKLKKERVVLCEDVSFGREEVPIVCVIDVDAKDSFSTKPEELLPHGSSVPWQGLHYITKRVMDSSLVDSENSMPGCACSHTECFPEKCDHVSLFDGVYDNLVDIHGTPMHGRFAYDEDSKIILQEGYPIYECNSSCTCNSSCQNKVLQKGLLVKLELFRTENKGWAIRAAEPIPQGTFVCEYVGEVVKTDEAMKTAERMSSSECSYLFDIASQIDRERVQTVGTVKYMIDATRSGNVSRFINHSCSPNLSTRLVLVESKDCQLAHIGLFANQDIAAGEELAYDYRQKLVPGDGCPCHCGSKNCRGRVY</sequence>
<evidence type="ECO:0000313" key="12">
    <source>
        <dbReference type="EMBL" id="RCV08010.1"/>
    </source>
</evidence>
<dbReference type="Gene3D" id="3.30.160.60">
    <property type="entry name" value="Classic Zinc Finger"/>
    <property type="match status" value="1"/>
</dbReference>
<dbReference type="PROSITE" id="PS00028">
    <property type="entry name" value="ZINC_FINGER_C2H2_1"/>
    <property type="match status" value="3"/>
</dbReference>
<reference evidence="12" key="1">
    <citation type="journal article" date="2012" name="Nat. Biotechnol.">
        <title>Reference genome sequence of the model plant Setaria.</title>
        <authorList>
            <person name="Bennetzen J.L."/>
            <person name="Schmutz J."/>
            <person name="Wang H."/>
            <person name="Percifield R."/>
            <person name="Hawkins J."/>
            <person name="Pontaroli A.C."/>
            <person name="Estep M."/>
            <person name="Feng L."/>
            <person name="Vaughn J.N."/>
            <person name="Grimwood J."/>
            <person name="Jenkins J."/>
            <person name="Barry K."/>
            <person name="Lindquist E."/>
            <person name="Hellsten U."/>
            <person name="Deshpande S."/>
            <person name="Wang X."/>
            <person name="Wu X."/>
            <person name="Mitros T."/>
            <person name="Triplett J."/>
            <person name="Yang X."/>
            <person name="Ye C.Y."/>
            <person name="Mauro-Herrera M."/>
            <person name="Wang L."/>
            <person name="Li P."/>
            <person name="Sharma M."/>
            <person name="Sharma R."/>
            <person name="Ronald P.C."/>
            <person name="Panaud O."/>
            <person name="Kellogg E.A."/>
            <person name="Brutnell T.P."/>
            <person name="Doust A.N."/>
            <person name="Tuskan G.A."/>
            <person name="Rokhsar D."/>
            <person name="Devos K.M."/>
        </authorList>
    </citation>
    <scope>NUCLEOTIDE SEQUENCE [LARGE SCALE GENOMIC DNA]</scope>
    <source>
        <strain evidence="12">Yugu1</strain>
    </source>
</reference>
<dbReference type="PANTHER" id="PTHR47325">
    <property type="entry name" value="HISTONE-LYSINE N-METHYLTRANSFERASE SUVR5"/>
    <property type="match status" value="1"/>
</dbReference>
<evidence type="ECO:0000256" key="3">
    <source>
        <dbReference type="ARBA" id="ARBA00022603"/>
    </source>
</evidence>
<dbReference type="PANTHER" id="PTHR47325:SF1">
    <property type="entry name" value="HISTONE-LYSINE N-METHYLTRANSFERASE SUVR5"/>
    <property type="match status" value="1"/>
</dbReference>
<evidence type="ECO:0000259" key="9">
    <source>
        <dbReference type="PROSITE" id="PS50280"/>
    </source>
</evidence>
<dbReference type="STRING" id="4555.A0A368PSR0"/>
<keyword evidence="5" id="KW-0949">S-adenosyl-L-methionine</keyword>
<dbReference type="SMART" id="SM00355">
    <property type="entry name" value="ZnF_C2H2"/>
    <property type="match status" value="4"/>
</dbReference>
<keyword evidence="2" id="KW-0158">Chromosome</keyword>
<dbReference type="GO" id="GO:0032259">
    <property type="term" value="P:methylation"/>
    <property type="evidence" value="ECO:0007669"/>
    <property type="project" value="UniProtKB-KW"/>
</dbReference>